<dbReference type="EMBL" id="JAWDGP010000170">
    <property type="protein sequence ID" value="KAK3803266.1"/>
    <property type="molecule type" value="Genomic_DNA"/>
</dbReference>
<organism evidence="1 2">
    <name type="scientific">Elysia crispata</name>
    <name type="common">lettuce slug</name>
    <dbReference type="NCBI Taxonomy" id="231223"/>
    <lineage>
        <taxon>Eukaryota</taxon>
        <taxon>Metazoa</taxon>
        <taxon>Spiralia</taxon>
        <taxon>Lophotrochozoa</taxon>
        <taxon>Mollusca</taxon>
        <taxon>Gastropoda</taxon>
        <taxon>Heterobranchia</taxon>
        <taxon>Euthyneura</taxon>
        <taxon>Panpulmonata</taxon>
        <taxon>Sacoglossa</taxon>
        <taxon>Placobranchoidea</taxon>
        <taxon>Plakobranchidae</taxon>
        <taxon>Elysia</taxon>
    </lineage>
</organism>
<reference evidence="1" key="1">
    <citation type="journal article" date="2023" name="G3 (Bethesda)">
        <title>A reference genome for the long-term kleptoplast-retaining sea slug Elysia crispata morphotype clarki.</title>
        <authorList>
            <person name="Eastman K.E."/>
            <person name="Pendleton A.L."/>
            <person name="Shaikh M.A."/>
            <person name="Suttiyut T."/>
            <person name="Ogas R."/>
            <person name="Tomko P."/>
            <person name="Gavelis G."/>
            <person name="Widhalm J.R."/>
            <person name="Wisecaver J.H."/>
        </authorList>
    </citation>
    <scope>NUCLEOTIDE SEQUENCE</scope>
    <source>
        <strain evidence="1">ECLA1</strain>
    </source>
</reference>
<dbReference type="AlphaFoldDB" id="A0AAE1ED88"/>
<proteinExistence type="predicted"/>
<gene>
    <name evidence="1" type="ORF">RRG08_065488</name>
</gene>
<protein>
    <submittedName>
        <fullName evidence="1">Uncharacterized protein</fullName>
    </submittedName>
</protein>
<accession>A0AAE1ED88</accession>
<sequence>MATRDQNVRLLTCCVNQRAFEAKSKVLDELEEEFKEKLHEFTSNVKSTIQTVQQAAAIQCFEMAVTFLTQAFPNMTDSGANGSVDEISKITSELQNMKRSQNQMSSKVTKLTTSNQKLKDKVKELNEKVFTNKTHIQGLRKFQRIFESKSEVK</sequence>
<comment type="caution">
    <text evidence="1">The sequence shown here is derived from an EMBL/GenBank/DDBJ whole genome shotgun (WGS) entry which is preliminary data.</text>
</comment>
<name>A0AAE1ED88_9GAST</name>
<dbReference type="Proteomes" id="UP001283361">
    <property type="component" value="Unassembled WGS sequence"/>
</dbReference>
<evidence type="ECO:0000313" key="1">
    <source>
        <dbReference type="EMBL" id="KAK3803266.1"/>
    </source>
</evidence>
<keyword evidence="2" id="KW-1185">Reference proteome</keyword>
<evidence type="ECO:0000313" key="2">
    <source>
        <dbReference type="Proteomes" id="UP001283361"/>
    </source>
</evidence>